<keyword evidence="3" id="KW-1185">Reference proteome</keyword>
<dbReference type="Proteomes" id="UP001278766">
    <property type="component" value="Unassembled WGS sequence"/>
</dbReference>
<evidence type="ECO:0000313" key="3">
    <source>
        <dbReference type="Proteomes" id="UP001278766"/>
    </source>
</evidence>
<reference evidence="2" key="2">
    <citation type="submission" date="2023-06" db="EMBL/GenBank/DDBJ databases">
        <authorList>
            <consortium name="Lawrence Berkeley National Laboratory"/>
            <person name="Haridas S."/>
            <person name="Hensen N."/>
            <person name="Bonometti L."/>
            <person name="Westerberg I."/>
            <person name="Brannstrom I.O."/>
            <person name="Guillou S."/>
            <person name="Cros-Aarteil S."/>
            <person name="Calhoun S."/>
            <person name="Kuo A."/>
            <person name="Mondo S."/>
            <person name="Pangilinan J."/>
            <person name="Riley R."/>
            <person name="Labutti K."/>
            <person name="Andreopoulos B."/>
            <person name="Lipzen A."/>
            <person name="Chen C."/>
            <person name="Yanf M."/>
            <person name="Daum C."/>
            <person name="Ng V."/>
            <person name="Clum A."/>
            <person name="Steindorff A."/>
            <person name="Ohm R."/>
            <person name="Martin F."/>
            <person name="Silar P."/>
            <person name="Natvig D."/>
            <person name="Lalanne C."/>
            <person name="Gautier V."/>
            <person name="Ament-Velasquez S.L."/>
            <person name="Kruys A."/>
            <person name="Hutchinson M.I."/>
            <person name="Powell A.J."/>
            <person name="Barry K."/>
            <person name="Miller A.N."/>
            <person name="Grigoriev I.V."/>
            <person name="Debuchy R."/>
            <person name="Gladieux P."/>
            <person name="Thoren M.H."/>
            <person name="Johannesson H."/>
        </authorList>
    </citation>
    <scope>NUCLEOTIDE SEQUENCE</scope>
    <source>
        <strain evidence="2">CBS 168.71</strain>
    </source>
</reference>
<comment type="caution">
    <text evidence="2">The sequence shown here is derived from an EMBL/GenBank/DDBJ whole genome shotgun (WGS) entry which is preliminary data.</text>
</comment>
<protein>
    <submittedName>
        <fullName evidence="2">Uncharacterized protein</fullName>
    </submittedName>
</protein>
<dbReference type="AlphaFoldDB" id="A0AAE0HAZ3"/>
<feature type="transmembrane region" description="Helical" evidence="1">
    <location>
        <begin position="20"/>
        <end position="38"/>
    </location>
</feature>
<proteinExistence type="predicted"/>
<organism evidence="2 3">
    <name type="scientific">Chaetomium fimeti</name>
    <dbReference type="NCBI Taxonomy" id="1854472"/>
    <lineage>
        <taxon>Eukaryota</taxon>
        <taxon>Fungi</taxon>
        <taxon>Dikarya</taxon>
        <taxon>Ascomycota</taxon>
        <taxon>Pezizomycotina</taxon>
        <taxon>Sordariomycetes</taxon>
        <taxon>Sordariomycetidae</taxon>
        <taxon>Sordariales</taxon>
        <taxon>Chaetomiaceae</taxon>
        <taxon>Chaetomium</taxon>
    </lineage>
</organism>
<gene>
    <name evidence="2" type="ORF">B0H64DRAFT_403669</name>
</gene>
<keyword evidence="1" id="KW-0812">Transmembrane</keyword>
<sequence length="72" mass="8289">MHIMPAVHKVSLAYFLVGRRLLRLLTGCIALGGLLRGFRIRLENYAREGFCVLGRWMIARPRHASKLSHMRT</sequence>
<dbReference type="RefSeq" id="XP_062656687.1">
    <property type="nucleotide sequence ID" value="XM_062804325.1"/>
</dbReference>
<reference evidence="2" key="1">
    <citation type="journal article" date="2023" name="Mol. Phylogenet. Evol.">
        <title>Genome-scale phylogeny and comparative genomics of the fungal order Sordariales.</title>
        <authorList>
            <person name="Hensen N."/>
            <person name="Bonometti L."/>
            <person name="Westerberg I."/>
            <person name="Brannstrom I.O."/>
            <person name="Guillou S."/>
            <person name="Cros-Aarteil S."/>
            <person name="Calhoun S."/>
            <person name="Haridas S."/>
            <person name="Kuo A."/>
            <person name="Mondo S."/>
            <person name="Pangilinan J."/>
            <person name="Riley R."/>
            <person name="LaButti K."/>
            <person name="Andreopoulos B."/>
            <person name="Lipzen A."/>
            <person name="Chen C."/>
            <person name="Yan M."/>
            <person name="Daum C."/>
            <person name="Ng V."/>
            <person name="Clum A."/>
            <person name="Steindorff A."/>
            <person name="Ohm R.A."/>
            <person name="Martin F."/>
            <person name="Silar P."/>
            <person name="Natvig D.O."/>
            <person name="Lalanne C."/>
            <person name="Gautier V."/>
            <person name="Ament-Velasquez S.L."/>
            <person name="Kruys A."/>
            <person name="Hutchinson M.I."/>
            <person name="Powell A.J."/>
            <person name="Barry K."/>
            <person name="Miller A.N."/>
            <person name="Grigoriev I.V."/>
            <person name="Debuchy R."/>
            <person name="Gladieux P."/>
            <person name="Hiltunen Thoren M."/>
            <person name="Johannesson H."/>
        </authorList>
    </citation>
    <scope>NUCLEOTIDE SEQUENCE</scope>
    <source>
        <strain evidence="2">CBS 168.71</strain>
    </source>
</reference>
<dbReference type="EMBL" id="JAUEPN010000006">
    <property type="protein sequence ID" value="KAK3293173.1"/>
    <property type="molecule type" value="Genomic_DNA"/>
</dbReference>
<keyword evidence="1" id="KW-1133">Transmembrane helix</keyword>
<accession>A0AAE0HAZ3</accession>
<keyword evidence="1" id="KW-0472">Membrane</keyword>
<evidence type="ECO:0000313" key="2">
    <source>
        <dbReference type="EMBL" id="KAK3293173.1"/>
    </source>
</evidence>
<dbReference type="GeneID" id="87841273"/>
<evidence type="ECO:0000256" key="1">
    <source>
        <dbReference type="SAM" id="Phobius"/>
    </source>
</evidence>
<name>A0AAE0HAZ3_9PEZI</name>